<reference evidence="2" key="1">
    <citation type="submission" date="2022-11" db="UniProtKB">
        <authorList>
            <consortium name="WormBaseParasite"/>
        </authorList>
    </citation>
    <scope>IDENTIFICATION</scope>
</reference>
<name>A0A914DM87_9BILA</name>
<accession>A0A914DM87</accession>
<dbReference type="AlphaFoldDB" id="A0A914DM87"/>
<protein>
    <submittedName>
        <fullName evidence="2">Uncharacterized protein</fullName>
    </submittedName>
</protein>
<evidence type="ECO:0000313" key="1">
    <source>
        <dbReference type="Proteomes" id="UP000887540"/>
    </source>
</evidence>
<proteinExistence type="predicted"/>
<evidence type="ECO:0000313" key="2">
    <source>
        <dbReference type="WBParaSite" id="ACRNAN_scaffold3206.g29444.t1"/>
    </source>
</evidence>
<organism evidence="1 2">
    <name type="scientific">Acrobeloides nanus</name>
    <dbReference type="NCBI Taxonomy" id="290746"/>
    <lineage>
        <taxon>Eukaryota</taxon>
        <taxon>Metazoa</taxon>
        <taxon>Ecdysozoa</taxon>
        <taxon>Nematoda</taxon>
        <taxon>Chromadorea</taxon>
        <taxon>Rhabditida</taxon>
        <taxon>Tylenchina</taxon>
        <taxon>Cephalobomorpha</taxon>
        <taxon>Cephaloboidea</taxon>
        <taxon>Cephalobidae</taxon>
        <taxon>Acrobeloides</taxon>
    </lineage>
</organism>
<dbReference type="Proteomes" id="UP000887540">
    <property type="component" value="Unplaced"/>
</dbReference>
<sequence length="130" mass="14911">MWSSGHCKVTCQYYEEVNEDTVSYMSRLIDAYKKIHHMDEIKEEKAKPSIPAIASATGDIKDVKYMLNLQRLPVTSQPWTLGNPCHFPTWTLPNPDISQPRHLPTRTFHNLGYFTTSDTSQPWTLRNGAS</sequence>
<dbReference type="WBParaSite" id="ACRNAN_scaffold3206.g29444.t1">
    <property type="protein sequence ID" value="ACRNAN_scaffold3206.g29444.t1"/>
    <property type="gene ID" value="ACRNAN_scaffold3206.g29444"/>
</dbReference>
<keyword evidence="1" id="KW-1185">Reference proteome</keyword>